<dbReference type="EMBL" id="AJAT01000017">
    <property type="protein sequence ID" value="EOL41997.1"/>
    <property type="molecule type" value="Genomic_DNA"/>
</dbReference>
<proteinExistence type="predicted"/>
<evidence type="ECO:0000313" key="2">
    <source>
        <dbReference type="Proteomes" id="UP000013785"/>
    </source>
</evidence>
<gene>
    <name evidence="1" type="ORF">UC3_02345</name>
</gene>
<protein>
    <recommendedName>
        <fullName evidence="3">Phage protein</fullName>
    </recommendedName>
</protein>
<dbReference type="Proteomes" id="UP000013785">
    <property type="component" value="Unassembled WGS sequence"/>
</dbReference>
<organism evidence="1 2">
    <name type="scientific">Enterococcus phoeniculicola ATCC BAA-412</name>
    <dbReference type="NCBI Taxonomy" id="1158610"/>
    <lineage>
        <taxon>Bacteria</taxon>
        <taxon>Bacillati</taxon>
        <taxon>Bacillota</taxon>
        <taxon>Bacilli</taxon>
        <taxon>Lactobacillales</taxon>
        <taxon>Enterococcaceae</taxon>
        <taxon>Enterococcus</taxon>
    </lineage>
</organism>
<accession>R3W2W8</accession>
<name>R3W2W8_9ENTE</name>
<reference evidence="1 2" key="1">
    <citation type="submission" date="2013-02" db="EMBL/GenBank/DDBJ databases">
        <title>The Genome Sequence of Enterococcus phoeniculicola BAA-412.</title>
        <authorList>
            <consortium name="The Broad Institute Genome Sequencing Platform"/>
            <consortium name="The Broad Institute Genome Sequencing Center for Infectious Disease"/>
            <person name="Earl A.M."/>
            <person name="Gilmore M.S."/>
            <person name="Lebreton F."/>
            <person name="Walker B."/>
            <person name="Young S.K."/>
            <person name="Zeng Q."/>
            <person name="Gargeya S."/>
            <person name="Fitzgerald M."/>
            <person name="Haas B."/>
            <person name="Abouelleil A."/>
            <person name="Alvarado L."/>
            <person name="Arachchi H.M."/>
            <person name="Berlin A.M."/>
            <person name="Chapman S.B."/>
            <person name="Dewar J."/>
            <person name="Goldberg J."/>
            <person name="Griggs A."/>
            <person name="Gujja S."/>
            <person name="Hansen M."/>
            <person name="Howarth C."/>
            <person name="Imamovic A."/>
            <person name="Larimer J."/>
            <person name="McCowan C."/>
            <person name="Murphy C."/>
            <person name="Neiman D."/>
            <person name="Pearson M."/>
            <person name="Priest M."/>
            <person name="Roberts A."/>
            <person name="Saif S."/>
            <person name="Shea T."/>
            <person name="Sisk P."/>
            <person name="Sykes S."/>
            <person name="Wortman J."/>
            <person name="Nusbaum C."/>
            <person name="Birren B."/>
        </authorList>
    </citation>
    <scope>NUCLEOTIDE SEQUENCE [LARGE SCALE GENOMIC DNA]</scope>
    <source>
        <strain evidence="1 2">ATCC BAA-412</strain>
    </source>
</reference>
<dbReference type="RefSeq" id="WP_010768989.1">
    <property type="nucleotide sequence ID" value="NZ_ASWE01000001.1"/>
</dbReference>
<dbReference type="NCBIfam" id="NF047360">
    <property type="entry name" value="tail_chap_PVL"/>
    <property type="match status" value="1"/>
</dbReference>
<dbReference type="AlphaFoldDB" id="R3W2W8"/>
<dbReference type="Pfam" id="PF23857">
    <property type="entry name" value="Phage_TAC_19"/>
    <property type="match status" value="1"/>
</dbReference>
<dbReference type="InterPro" id="IPR057006">
    <property type="entry name" value="Phage_TAC_19"/>
</dbReference>
<dbReference type="eggNOG" id="ENOG50348BV">
    <property type="taxonomic scope" value="Bacteria"/>
</dbReference>
<dbReference type="PATRIC" id="fig|1158610.3.peg.2322"/>
<dbReference type="STRING" id="154621.RV11_GL003506"/>
<dbReference type="OrthoDB" id="2195188at2"/>
<keyword evidence="2" id="KW-1185">Reference proteome</keyword>
<comment type="caution">
    <text evidence="1">The sequence shown here is derived from an EMBL/GenBank/DDBJ whole genome shotgun (WGS) entry which is preliminary data.</text>
</comment>
<evidence type="ECO:0000313" key="1">
    <source>
        <dbReference type="EMBL" id="EOL41997.1"/>
    </source>
</evidence>
<dbReference type="HOGENOM" id="CLU_169545_0_0_9"/>
<sequence>MSEARLDLTIKGKKKTFVQDHIPYRKALDYTKGEAELWQKDDKGNEVPPKQHELDEYRVRFVANLFDDEDVTEDTVLDGLDAEEASKVISDLIMYRVLGYKKEESDQEATKK</sequence>
<evidence type="ECO:0008006" key="3">
    <source>
        <dbReference type="Google" id="ProtNLM"/>
    </source>
</evidence>